<feature type="transmembrane region" description="Helical" evidence="1">
    <location>
        <begin position="66"/>
        <end position="85"/>
    </location>
</feature>
<dbReference type="GO" id="GO:0070072">
    <property type="term" value="P:vacuolar proton-transporting V-type ATPase complex assembly"/>
    <property type="evidence" value="ECO:0007669"/>
    <property type="project" value="InterPro"/>
</dbReference>
<dbReference type="PANTHER" id="PTHR28251">
    <property type="entry name" value="V-TYPE ATPASE ASSEMBLY FACTOR PKR1"/>
    <property type="match status" value="1"/>
</dbReference>
<comment type="caution">
    <text evidence="2">The sequence shown here is derived from an EMBL/GenBank/DDBJ whole genome shotgun (WGS) entry which is preliminary data.</text>
</comment>
<evidence type="ECO:0000313" key="3">
    <source>
        <dbReference type="Proteomes" id="UP000092321"/>
    </source>
</evidence>
<dbReference type="GO" id="GO:0005789">
    <property type="term" value="C:endoplasmic reticulum membrane"/>
    <property type="evidence" value="ECO:0007669"/>
    <property type="project" value="TreeGrafter"/>
</dbReference>
<sequence>MSNNDSSNQSEKKTETNTLASGNGLVASIFQPGANKTLLICTHLSFVALIITLSTLVYISKYNIHYINLLVIAICLYSTVNWFIIELGKTDLKTNEQLQQEAAKKEQ</sequence>
<dbReference type="Proteomes" id="UP000092321">
    <property type="component" value="Unassembled WGS sequence"/>
</dbReference>
<keyword evidence="1" id="KW-0472">Membrane</keyword>
<dbReference type="EMBL" id="LXPE01000007">
    <property type="protein sequence ID" value="OBA27733.1"/>
    <property type="molecule type" value="Genomic_DNA"/>
</dbReference>
<dbReference type="PANTHER" id="PTHR28251:SF1">
    <property type="entry name" value="V-TYPE ATPASE ASSEMBLY FACTOR PKR1"/>
    <property type="match status" value="1"/>
</dbReference>
<dbReference type="InterPro" id="IPR013945">
    <property type="entry name" value="Pkr1"/>
</dbReference>
<name>A0A1B7TG66_9ASCO</name>
<accession>A0A1B7TG66</accession>
<reference evidence="3" key="1">
    <citation type="journal article" date="2016" name="Proc. Natl. Acad. Sci. U.S.A.">
        <title>Comparative genomics of biotechnologically important yeasts.</title>
        <authorList>
            <person name="Riley R."/>
            <person name="Haridas S."/>
            <person name="Wolfe K.H."/>
            <person name="Lopes M.R."/>
            <person name="Hittinger C.T."/>
            <person name="Goeker M."/>
            <person name="Salamov A.A."/>
            <person name="Wisecaver J.H."/>
            <person name="Long T.M."/>
            <person name="Calvey C.H."/>
            <person name="Aerts A.L."/>
            <person name="Barry K.W."/>
            <person name="Choi C."/>
            <person name="Clum A."/>
            <person name="Coughlan A.Y."/>
            <person name="Deshpande S."/>
            <person name="Douglass A.P."/>
            <person name="Hanson S.J."/>
            <person name="Klenk H.-P."/>
            <person name="LaButti K.M."/>
            <person name="Lapidus A."/>
            <person name="Lindquist E.A."/>
            <person name="Lipzen A.M."/>
            <person name="Meier-Kolthoff J.P."/>
            <person name="Ohm R.A."/>
            <person name="Otillar R.P."/>
            <person name="Pangilinan J.L."/>
            <person name="Peng Y."/>
            <person name="Rokas A."/>
            <person name="Rosa C.A."/>
            <person name="Scheuner C."/>
            <person name="Sibirny A.A."/>
            <person name="Slot J.C."/>
            <person name="Stielow J.B."/>
            <person name="Sun H."/>
            <person name="Kurtzman C.P."/>
            <person name="Blackwell M."/>
            <person name="Grigoriev I.V."/>
            <person name="Jeffries T.W."/>
        </authorList>
    </citation>
    <scope>NUCLEOTIDE SEQUENCE [LARGE SCALE GENOMIC DNA]</scope>
    <source>
        <strain evidence="3">NRRL Y-1626</strain>
    </source>
</reference>
<dbReference type="AlphaFoldDB" id="A0A1B7TG66"/>
<feature type="transmembrane region" description="Helical" evidence="1">
    <location>
        <begin position="37"/>
        <end position="59"/>
    </location>
</feature>
<evidence type="ECO:0000256" key="1">
    <source>
        <dbReference type="SAM" id="Phobius"/>
    </source>
</evidence>
<gene>
    <name evidence="2" type="ORF">HANVADRAFT_52160</name>
</gene>
<proteinExistence type="predicted"/>
<dbReference type="OrthoDB" id="9626941at2759"/>
<keyword evidence="1" id="KW-1133">Transmembrane helix</keyword>
<keyword evidence="3" id="KW-1185">Reference proteome</keyword>
<organism evidence="2 3">
    <name type="scientific">Hanseniaspora valbyensis NRRL Y-1626</name>
    <dbReference type="NCBI Taxonomy" id="766949"/>
    <lineage>
        <taxon>Eukaryota</taxon>
        <taxon>Fungi</taxon>
        <taxon>Dikarya</taxon>
        <taxon>Ascomycota</taxon>
        <taxon>Saccharomycotina</taxon>
        <taxon>Saccharomycetes</taxon>
        <taxon>Saccharomycodales</taxon>
        <taxon>Saccharomycodaceae</taxon>
        <taxon>Hanseniaspora</taxon>
    </lineage>
</organism>
<evidence type="ECO:0000313" key="2">
    <source>
        <dbReference type="EMBL" id="OBA27733.1"/>
    </source>
</evidence>
<protein>
    <submittedName>
        <fullName evidence="2">Pkr1-domain-containing protein</fullName>
    </submittedName>
</protein>
<dbReference type="Pfam" id="PF08636">
    <property type="entry name" value="Pkr1"/>
    <property type="match status" value="1"/>
</dbReference>
<keyword evidence="1" id="KW-0812">Transmembrane</keyword>